<evidence type="ECO:0000256" key="6">
    <source>
        <dbReference type="ARBA" id="ARBA00022729"/>
    </source>
</evidence>
<evidence type="ECO:0000256" key="3">
    <source>
        <dbReference type="ARBA" id="ARBA00022475"/>
    </source>
</evidence>
<keyword evidence="9" id="KW-0067">ATP-binding</keyword>
<evidence type="ECO:0000256" key="13">
    <source>
        <dbReference type="ARBA" id="ARBA00023157"/>
    </source>
</evidence>
<evidence type="ECO:0000256" key="5">
    <source>
        <dbReference type="ARBA" id="ARBA00022692"/>
    </source>
</evidence>
<dbReference type="EMBL" id="MN740568">
    <property type="protein sequence ID" value="QHU34290.1"/>
    <property type="molecule type" value="Genomic_DNA"/>
</dbReference>
<evidence type="ECO:0000256" key="4">
    <source>
        <dbReference type="ARBA" id="ARBA00022679"/>
    </source>
</evidence>
<dbReference type="AlphaFoldDB" id="A0A6C0LV79"/>
<keyword evidence="4" id="KW-0808">Transferase</keyword>
<protein>
    <recommendedName>
        <fullName evidence="2">receptor protein-tyrosine kinase</fullName>
        <ecNumber evidence="2">2.7.10.1</ecNumber>
    </recommendedName>
</protein>
<evidence type="ECO:0000256" key="12">
    <source>
        <dbReference type="ARBA" id="ARBA00023137"/>
    </source>
</evidence>
<evidence type="ECO:0000256" key="8">
    <source>
        <dbReference type="ARBA" id="ARBA00022777"/>
    </source>
</evidence>
<evidence type="ECO:0000259" key="17">
    <source>
        <dbReference type="Pfam" id="PF12810"/>
    </source>
</evidence>
<dbReference type="InterPro" id="IPR055163">
    <property type="entry name" value="ALK/LTK-like_GRD"/>
</dbReference>
<dbReference type="Pfam" id="PF13403">
    <property type="entry name" value="Hint_2"/>
    <property type="match status" value="1"/>
</dbReference>
<reference evidence="19" key="1">
    <citation type="journal article" date="2020" name="Nature">
        <title>Giant virus diversity and host interactions through global metagenomics.</title>
        <authorList>
            <person name="Schulz F."/>
            <person name="Roux S."/>
            <person name="Paez-Espino D."/>
            <person name="Jungbluth S."/>
            <person name="Walsh D.A."/>
            <person name="Denef V.J."/>
            <person name="McMahon K.D."/>
            <person name="Konstantinidis K.T."/>
            <person name="Eloe-Fadrosh E.A."/>
            <person name="Kyrpides N.C."/>
            <person name="Woyke T."/>
        </authorList>
    </citation>
    <scope>NUCLEOTIDE SEQUENCE</scope>
    <source>
        <strain evidence="19">GVMAG-S-1016713-123</strain>
    </source>
</reference>
<evidence type="ECO:0000256" key="2">
    <source>
        <dbReference type="ARBA" id="ARBA00011902"/>
    </source>
</evidence>
<dbReference type="GO" id="GO:0005886">
    <property type="term" value="C:plasma membrane"/>
    <property type="evidence" value="ECO:0007669"/>
    <property type="project" value="UniProtKB-SubCell"/>
</dbReference>
<keyword evidence="8" id="KW-0418">Kinase</keyword>
<keyword evidence="11" id="KW-0472">Membrane</keyword>
<feature type="domain" description="Hedgehog/Intein (Hint)" evidence="18">
    <location>
        <begin position="268"/>
        <end position="390"/>
    </location>
</feature>
<keyword evidence="6" id="KW-0732">Signal</keyword>
<dbReference type="GO" id="GO:0005524">
    <property type="term" value="F:ATP binding"/>
    <property type="evidence" value="ECO:0007669"/>
    <property type="project" value="UniProtKB-KW"/>
</dbReference>
<evidence type="ECO:0000256" key="9">
    <source>
        <dbReference type="ARBA" id="ARBA00022840"/>
    </source>
</evidence>
<feature type="region of interest" description="Disordered" evidence="16">
    <location>
        <begin position="76"/>
        <end position="108"/>
    </location>
</feature>
<dbReference type="GO" id="GO:0004714">
    <property type="term" value="F:transmembrane receptor protein tyrosine kinase activity"/>
    <property type="evidence" value="ECO:0007669"/>
    <property type="project" value="UniProtKB-EC"/>
</dbReference>
<evidence type="ECO:0000256" key="14">
    <source>
        <dbReference type="ARBA" id="ARBA00023170"/>
    </source>
</evidence>
<feature type="compositionally biased region" description="Gly residues" evidence="16">
    <location>
        <begin position="156"/>
        <end position="171"/>
    </location>
</feature>
<feature type="compositionally biased region" description="Gly residues" evidence="16">
    <location>
        <begin position="87"/>
        <end position="105"/>
    </location>
</feature>
<comment type="subcellular location">
    <subcellularLocation>
        <location evidence="1">Cell membrane</location>
        <topology evidence="1">Single-pass type I membrane protein</topology>
    </subcellularLocation>
</comment>
<keyword evidence="10" id="KW-1133">Transmembrane helix</keyword>
<evidence type="ECO:0000256" key="11">
    <source>
        <dbReference type="ARBA" id="ARBA00023136"/>
    </source>
</evidence>
<proteinExistence type="predicted"/>
<keyword evidence="5" id="KW-0812">Transmembrane</keyword>
<keyword evidence="13" id="KW-1015">Disulfide bond</keyword>
<evidence type="ECO:0000259" key="18">
    <source>
        <dbReference type="Pfam" id="PF13403"/>
    </source>
</evidence>
<evidence type="ECO:0000256" key="16">
    <source>
        <dbReference type="SAM" id="MobiDB-lite"/>
    </source>
</evidence>
<organism evidence="19">
    <name type="scientific">viral metagenome</name>
    <dbReference type="NCBI Taxonomy" id="1070528"/>
    <lineage>
        <taxon>unclassified sequences</taxon>
        <taxon>metagenomes</taxon>
        <taxon>organismal metagenomes</taxon>
    </lineage>
</organism>
<keyword evidence="12" id="KW-0829">Tyrosine-protein kinase</keyword>
<feature type="region of interest" description="Disordered" evidence="16">
    <location>
        <begin position="125"/>
        <end position="176"/>
    </location>
</feature>
<feature type="compositionally biased region" description="Gly residues" evidence="16">
    <location>
        <begin position="125"/>
        <end position="147"/>
    </location>
</feature>
<accession>A0A6C0LV79</accession>
<dbReference type="Pfam" id="PF12810">
    <property type="entry name" value="ALK_LTK_GRD"/>
    <property type="match status" value="1"/>
</dbReference>
<evidence type="ECO:0000313" key="19">
    <source>
        <dbReference type="EMBL" id="QHU34290.1"/>
    </source>
</evidence>
<name>A0A6C0LV79_9ZZZZ</name>
<keyword evidence="14" id="KW-0675">Receptor</keyword>
<keyword evidence="15" id="KW-0325">Glycoprotein</keyword>
<feature type="domain" description="ALK/LTK-like glycine-rich" evidence="17">
    <location>
        <begin position="27"/>
        <end position="242"/>
    </location>
</feature>
<keyword evidence="7" id="KW-0547">Nucleotide-binding</keyword>
<evidence type="ECO:0000256" key="15">
    <source>
        <dbReference type="ARBA" id="ARBA00023180"/>
    </source>
</evidence>
<sequence length="414" mass="41949">MSKSKIFSYTGSEQTYIIPDEIYTIHVELNGSSGGKGSFGGAGGMGGNVNANLNVTPGSVLYLYIGGTGTDGVSQSNTQANANIPGGYNGGGDSGSFGDPGGSGAGATDIRINGNGLAHRILVAGGGGGGGSDPQGGGGGNGNGQPGADGAKTGNQKGGKGGTQNGGGLGGSNLSNDEVSWGKKGVLGTGGMGGITGFAGFDSGGGGGGGYYGGGGGAASTDISPGDAAGGGGGSSYAYELANDVEFKQSIHIGLGNITISYVVPSVICFVANTMIRTDQGDVPIQLIKSKKHTIHGSHVVGITKTIHNEDELVLFEKNALGDNVPNRDTIMSRKHKIIVRGKYVKAECMINDSTIRLVPYDETLMYNIVMPTYSVVRANNIKAETLHPRNNVAILFKKHIWKKNPTMNTKSNI</sequence>
<keyword evidence="3" id="KW-1003">Cell membrane</keyword>
<dbReference type="EC" id="2.7.10.1" evidence="2"/>
<evidence type="ECO:0000256" key="10">
    <source>
        <dbReference type="ARBA" id="ARBA00022989"/>
    </source>
</evidence>
<evidence type="ECO:0000256" key="7">
    <source>
        <dbReference type="ARBA" id="ARBA00022741"/>
    </source>
</evidence>
<dbReference type="InterPro" id="IPR028992">
    <property type="entry name" value="Hedgehog/Intein_dom"/>
</dbReference>
<evidence type="ECO:0000256" key="1">
    <source>
        <dbReference type="ARBA" id="ARBA00004251"/>
    </source>
</evidence>